<dbReference type="InterPro" id="IPR000644">
    <property type="entry name" value="CBS_dom"/>
</dbReference>
<dbReference type="EMBL" id="CP036274">
    <property type="protein sequence ID" value="QDU31901.1"/>
    <property type="molecule type" value="Genomic_DNA"/>
</dbReference>
<name>A0A517YNV3_9BACT</name>
<evidence type="ECO:0000256" key="2">
    <source>
        <dbReference type="PROSITE-ProRule" id="PRU00703"/>
    </source>
</evidence>
<dbReference type="InterPro" id="IPR046342">
    <property type="entry name" value="CBS_dom_sf"/>
</dbReference>
<accession>A0A517YNV3</accession>
<evidence type="ECO:0000256" key="1">
    <source>
        <dbReference type="ARBA" id="ARBA00023122"/>
    </source>
</evidence>
<dbReference type="AlphaFoldDB" id="A0A517YNV3"/>
<dbReference type="RefSeq" id="WP_145099832.1">
    <property type="nucleotide sequence ID" value="NZ_CP036274.1"/>
</dbReference>
<reference evidence="4 5" key="1">
    <citation type="submission" date="2019-02" db="EMBL/GenBank/DDBJ databases">
        <title>Deep-cultivation of Planctomycetes and their phenomic and genomic characterization uncovers novel biology.</title>
        <authorList>
            <person name="Wiegand S."/>
            <person name="Jogler M."/>
            <person name="Boedeker C."/>
            <person name="Pinto D."/>
            <person name="Vollmers J."/>
            <person name="Rivas-Marin E."/>
            <person name="Kohn T."/>
            <person name="Peeters S.H."/>
            <person name="Heuer A."/>
            <person name="Rast P."/>
            <person name="Oberbeckmann S."/>
            <person name="Bunk B."/>
            <person name="Jeske O."/>
            <person name="Meyerdierks A."/>
            <person name="Storesund J.E."/>
            <person name="Kallscheuer N."/>
            <person name="Luecker S."/>
            <person name="Lage O.M."/>
            <person name="Pohl T."/>
            <person name="Merkel B.J."/>
            <person name="Hornburger P."/>
            <person name="Mueller R.-W."/>
            <person name="Bruemmer F."/>
            <person name="Labrenz M."/>
            <person name="Spormann A.M."/>
            <person name="Op den Camp H."/>
            <person name="Overmann J."/>
            <person name="Amann R."/>
            <person name="Jetten M.S.M."/>
            <person name="Mascher T."/>
            <person name="Medema M.H."/>
            <person name="Devos D.P."/>
            <person name="Kaster A.-K."/>
            <person name="Ovreas L."/>
            <person name="Rohde M."/>
            <person name="Galperin M.Y."/>
            <person name="Jogler C."/>
        </authorList>
    </citation>
    <scope>NUCLEOTIDE SEQUENCE [LARGE SCALE GENOMIC DNA]</scope>
    <source>
        <strain evidence="4 5">ETA_A8</strain>
    </source>
</reference>
<gene>
    <name evidence="4" type="primary">guaB_2</name>
    <name evidence="4" type="ORF">ETAA8_70630</name>
</gene>
<feature type="domain" description="CBS" evidence="3">
    <location>
        <begin position="75"/>
        <end position="131"/>
    </location>
</feature>
<evidence type="ECO:0000313" key="5">
    <source>
        <dbReference type="Proteomes" id="UP000315017"/>
    </source>
</evidence>
<feature type="domain" description="CBS" evidence="3">
    <location>
        <begin position="8"/>
        <end position="66"/>
    </location>
</feature>
<sequence>MLVREILAHKGHAVHTCHADDTLADVVACLMHHNCGSLVVMDGDEMVGIVTERDVLRSCAEARGPLDFVQVSERMTTEPITARLDDEAAGLMGVMTERRIRHLPVLEHGKLCGMVSIGDVVKAHHHELCQENHYLKSYILS</sequence>
<dbReference type="Gene3D" id="3.10.580.10">
    <property type="entry name" value="CBS-domain"/>
    <property type="match status" value="1"/>
</dbReference>
<dbReference type="PROSITE" id="PS51371">
    <property type="entry name" value="CBS"/>
    <property type="match status" value="2"/>
</dbReference>
<dbReference type="InterPro" id="IPR044725">
    <property type="entry name" value="CBSX3_CBS_dom"/>
</dbReference>
<keyword evidence="5" id="KW-1185">Reference proteome</keyword>
<dbReference type="InterPro" id="IPR051257">
    <property type="entry name" value="Diverse_CBS-Domain"/>
</dbReference>
<dbReference type="PANTHER" id="PTHR43080">
    <property type="entry name" value="CBS DOMAIN-CONTAINING PROTEIN CBSX3, MITOCHONDRIAL"/>
    <property type="match status" value="1"/>
</dbReference>
<evidence type="ECO:0000313" key="4">
    <source>
        <dbReference type="EMBL" id="QDU31901.1"/>
    </source>
</evidence>
<evidence type="ECO:0000259" key="3">
    <source>
        <dbReference type="PROSITE" id="PS51371"/>
    </source>
</evidence>
<proteinExistence type="predicted"/>
<dbReference type="SMART" id="SM00116">
    <property type="entry name" value="CBS"/>
    <property type="match status" value="2"/>
</dbReference>
<organism evidence="4 5">
    <name type="scientific">Anatilimnocola aggregata</name>
    <dbReference type="NCBI Taxonomy" id="2528021"/>
    <lineage>
        <taxon>Bacteria</taxon>
        <taxon>Pseudomonadati</taxon>
        <taxon>Planctomycetota</taxon>
        <taxon>Planctomycetia</taxon>
        <taxon>Pirellulales</taxon>
        <taxon>Pirellulaceae</taxon>
        <taxon>Anatilimnocola</taxon>
    </lineage>
</organism>
<dbReference type="Pfam" id="PF00571">
    <property type="entry name" value="CBS"/>
    <property type="match status" value="2"/>
</dbReference>
<keyword evidence="4" id="KW-0560">Oxidoreductase</keyword>
<dbReference type="Proteomes" id="UP000315017">
    <property type="component" value="Chromosome"/>
</dbReference>
<dbReference type="EC" id="1.1.1.205" evidence="4"/>
<protein>
    <submittedName>
        <fullName evidence="4">Inosine-5'-monophosphate dehydrogenase</fullName>
        <ecNumber evidence="4">1.1.1.205</ecNumber>
    </submittedName>
</protein>
<dbReference type="OrthoDB" id="5295985at2"/>
<keyword evidence="1 2" id="KW-0129">CBS domain</keyword>
<dbReference type="SUPFAM" id="SSF54631">
    <property type="entry name" value="CBS-domain pair"/>
    <property type="match status" value="1"/>
</dbReference>
<dbReference type="KEGG" id="aagg:ETAA8_70630"/>
<dbReference type="PANTHER" id="PTHR43080:SF2">
    <property type="entry name" value="CBS DOMAIN-CONTAINING PROTEIN"/>
    <property type="match status" value="1"/>
</dbReference>
<dbReference type="GO" id="GO:0003938">
    <property type="term" value="F:IMP dehydrogenase activity"/>
    <property type="evidence" value="ECO:0007669"/>
    <property type="project" value="UniProtKB-EC"/>
</dbReference>
<dbReference type="CDD" id="cd04623">
    <property type="entry name" value="CBS_pair_bac_euk"/>
    <property type="match status" value="1"/>
</dbReference>